<evidence type="ECO:0000259" key="4">
    <source>
        <dbReference type="Pfam" id="PF05193"/>
    </source>
</evidence>
<dbReference type="Proteomes" id="UP000698173">
    <property type="component" value="Unassembled WGS sequence"/>
</dbReference>
<dbReference type="Gene3D" id="3.30.830.10">
    <property type="entry name" value="Metalloenzyme, LuxS/M16 peptidase-like"/>
    <property type="match status" value="2"/>
</dbReference>
<reference evidence="5" key="2">
    <citation type="submission" date="2021-09" db="EMBL/GenBank/DDBJ databases">
        <authorList>
            <person name="Gilroy R."/>
        </authorList>
    </citation>
    <scope>NUCLEOTIDE SEQUENCE</scope>
    <source>
        <strain evidence="5">CHK171-7178</strain>
    </source>
</reference>
<dbReference type="GO" id="GO:0046872">
    <property type="term" value="F:metal ion binding"/>
    <property type="evidence" value="ECO:0007669"/>
    <property type="project" value="InterPro"/>
</dbReference>
<comment type="caution">
    <text evidence="5">The sequence shown here is derived from an EMBL/GenBank/DDBJ whole genome shotgun (WGS) entry which is preliminary data.</text>
</comment>
<dbReference type="SUPFAM" id="SSF63411">
    <property type="entry name" value="LuxS/MPP-like metallohydrolase"/>
    <property type="match status" value="2"/>
</dbReference>
<evidence type="ECO:0000256" key="2">
    <source>
        <dbReference type="RuleBase" id="RU004447"/>
    </source>
</evidence>
<feature type="domain" description="Peptidase M16 C-terminal" evidence="4">
    <location>
        <begin position="166"/>
        <end position="341"/>
    </location>
</feature>
<name>A0A921FXB2_SPOPS</name>
<dbReference type="InterPro" id="IPR011765">
    <property type="entry name" value="Pept_M16_N"/>
</dbReference>
<dbReference type="InterPro" id="IPR050361">
    <property type="entry name" value="MPP/UQCRC_Complex"/>
</dbReference>
<organism evidence="5 6">
    <name type="scientific">Sporosarcina psychrophila</name>
    <name type="common">Bacillus psychrophilus</name>
    <dbReference type="NCBI Taxonomy" id="1476"/>
    <lineage>
        <taxon>Bacteria</taxon>
        <taxon>Bacillati</taxon>
        <taxon>Bacillota</taxon>
        <taxon>Bacilli</taxon>
        <taxon>Bacillales</taxon>
        <taxon>Caryophanaceae</taxon>
        <taxon>Sporosarcina</taxon>
    </lineage>
</organism>
<evidence type="ECO:0000259" key="3">
    <source>
        <dbReference type="Pfam" id="PF00675"/>
    </source>
</evidence>
<dbReference type="PANTHER" id="PTHR11851">
    <property type="entry name" value="METALLOPROTEASE"/>
    <property type="match status" value="1"/>
</dbReference>
<comment type="similarity">
    <text evidence="1 2">Belongs to the peptidase M16 family.</text>
</comment>
<accession>A0A921FXB2</accession>
<gene>
    <name evidence="5" type="ORF">K8V56_01905</name>
</gene>
<feature type="domain" description="Peptidase M16 N-terminal" evidence="3">
    <location>
        <begin position="12"/>
        <end position="159"/>
    </location>
</feature>
<dbReference type="PROSITE" id="PS00143">
    <property type="entry name" value="INSULINASE"/>
    <property type="match status" value="1"/>
</dbReference>
<sequence>MIKTHVCQNGVRIVHEKMPHVRSVALGVWVGAGSGDEKESEAGIAHFIEHMLFKGTAKRSARTIAEEFDRIGGDVNAFTSKEMTCYYTTVLGHQAPRALSIMADMFFNSSFEEAEIAKEKSIVLDEIAAVEDAPDDDVDERLWAVMYPEQPIGKPVLGDEKTINTFNRKMIDEFMERKYTPERIVISVAGNYDDRLIQLIEVQFGSFKRGELAAQSSTLALPEFHGGMTLKEKDIEQAHICLGFSGLPVKDNRIHDLVVLDSIIGGSMSSRLFQEVREERGLAYSVYSYYSAYKTTGTFMIYGGTSPENLKELSDTIDEVIHSILTDGITENELYNAKEQLKGGFLLGLESSESRMHRNGKNELILEEHKTVDEVVALIDNVELSQVYRMANDIFTGQRAISIVAPKEILKEFKID</sequence>
<evidence type="ECO:0000256" key="1">
    <source>
        <dbReference type="ARBA" id="ARBA00007261"/>
    </source>
</evidence>
<dbReference type="InterPro" id="IPR007863">
    <property type="entry name" value="Peptidase_M16_C"/>
</dbReference>
<evidence type="ECO:0000313" key="5">
    <source>
        <dbReference type="EMBL" id="HJF30517.1"/>
    </source>
</evidence>
<dbReference type="GO" id="GO:0004222">
    <property type="term" value="F:metalloendopeptidase activity"/>
    <property type="evidence" value="ECO:0007669"/>
    <property type="project" value="InterPro"/>
</dbReference>
<dbReference type="InterPro" id="IPR011249">
    <property type="entry name" value="Metalloenz_LuxS/M16"/>
</dbReference>
<dbReference type="PANTHER" id="PTHR11851:SF49">
    <property type="entry name" value="MITOCHONDRIAL-PROCESSING PEPTIDASE SUBUNIT ALPHA"/>
    <property type="match status" value="1"/>
</dbReference>
<dbReference type="GO" id="GO:0006508">
    <property type="term" value="P:proteolysis"/>
    <property type="evidence" value="ECO:0007669"/>
    <property type="project" value="InterPro"/>
</dbReference>
<proteinExistence type="inferred from homology"/>
<evidence type="ECO:0000313" key="6">
    <source>
        <dbReference type="Proteomes" id="UP000698173"/>
    </source>
</evidence>
<reference evidence="5" key="1">
    <citation type="journal article" date="2021" name="PeerJ">
        <title>Extensive microbial diversity within the chicken gut microbiome revealed by metagenomics and culture.</title>
        <authorList>
            <person name="Gilroy R."/>
            <person name="Ravi A."/>
            <person name="Getino M."/>
            <person name="Pursley I."/>
            <person name="Horton D.L."/>
            <person name="Alikhan N.F."/>
            <person name="Baker D."/>
            <person name="Gharbi K."/>
            <person name="Hall N."/>
            <person name="Watson M."/>
            <person name="Adriaenssens E.M."/>
            <person name="Foster-Nyarko E."/>
            <person name="Jarju S."/>
            <person name="Secka A."/>
            <person name="Antonio M."/>
            <person name="Oren A."/>
            <person name="Chaudhuri R.R."/>
            <person name="La Ragione R."/>
            <person name="Hildebrand F."/>
            <person name="Pallen M.J."/>
        </authorList>
    </citation>
    <scope>NUCLEOTIDE SEQUENCE</scope>
    <source>
        <strain evidence="5">CHK171-7178</strain>
    </source>
</reference>
<dbReference type="EMBL" id="DYWT01000026">
    <property type="protein sequence ID" value="HJF30517.1"/>
    <property type="molecule type" value="Genomic_DNA"/>
</dbReference>
<dbReference type="Pfam" id="PF00675">
    <property type="entry name" value="Peptidase_M16"/>
    <property type="match status" value="1"/>
</dbReference>
<dbReference type="InterPro" id="IPR001431">
    <property type="entry name" value="Pept_M16_Zn_BS"/>
</dbReference>
<dbReference type="FunFam" id="3.30.830.10:FF:000008">
    <property type="entry name" value="Mitochondrial-processing peptidase subunit beta"/>
    <property type="match status" value="1"/>
</dbReference>
<protein>
    <submittedName>
        <fullName evidence="5">Insulinase family protein</fullName>
    </submittedName>
</protein>
<dbReference type="Pfam" id="PF05193">
    <property type="entry name" value="Peptidase_M16_C"/>
    <property type="match status" value="1"/>
</dbReference>
<dbReference type="AlphaFoldDB" id="A0A921FXB2"/>